<gene>
    <name evidence="13" type="primary">nrgA_2</name>
    <name evidence="13" type="ORF">Pmgp_02324</name>
</gene>
<dbReference type="PANTHER" id="PTHR43029:SF10">
    <property type="entry name" value="AMMONIUM TRANSPORTER MEP2"/>
    <property type="match status" value="1"/>
</dbReference>
<accession>A0A4Y7RNG9</accession>
<feature type="transmembrane region" description="Helical" evidence="10">
    <location>
        <begin position="353"/>
        <end position="376"/>
    </location>
</feature>
<protein>
    <recommendedName>
        <fullName evidence="9 10">Ammonium transporter</fullName>
    </recommendedName>
</protein>
<keyword evidence="8 10" id="KW-0924">Ammonia transport</keyword>
<organism evidence="13 14">
    <name type="scientific">Pelotomaculum propionicicum</name>
    <dbReference type="NCBI Taxonomy" id="258475"/>
    <lineage>
        <taxon>Bacteria</taxon>
        <taxon>Bacillati</taxon>
        <taxon>Bacillota</taxon>
        <taxon>Clostridia</taxon>
        <taxon>Eubacteriales</taxon>
        <taxon>Desulfotomaculaceae</taxon>
        <taxon>Pelotomaculum</taxon>
    </lineage>
</organism>
<keyword evidence="7 10" id="KW-0472">Membrane</keyword>
<feature type="transmembrane region" description="Helical" evidence="10">
    <location>
        <begin position="298"/>
        <end position="317"/>
    </location>
</feature>
<feature type="transmembrane region" description="Helical" evidence="10">
    <location>
        <begin position="323"/>
        <end position="341"/>
    </location>
</feature>
<dbReference type="InterPro" id="IPR029020">
    <property type="entry name" value="Ammonium/urea_transptr"/>
</dbReference>
<evidence type="ECO:0000256" key="3">
    <source>
        <dbReference type="ARBA" id="ARBA00022448"/>
    </source>
</evidence>
<reference evidence="13 14" key="1">
    <citation type="journal article" date="2018" name="Environ. Microbiol.">
        <title>Novel energy conservation strategies and behaviour of Pelotomaculum schinkii driving syntrophic propionate catabolism.</title>
        <authorList>
            <person name="Hidalgo-Ahumada C.A.P."/>
            <person name="Nobu M.K."/>
            <person name="Narihiro T."/>
            <person name="Tamaki H."/>
            <person name="Liu W.T."/>
            <person name="Kamagata Y."/>
            <person name="Stams A.J.M."/>
            <person name="Imachi H."/>
            <person name="Sousa D.Z."/>
        </authorList>
    </citation>
    <scope>NUCLEOTIDE SEQUENCE [LARGE SCALE GENOMIC DNA]</scope>
    <source>
        <strain evidence="13 14">MGP</strain>
    </source>
</reference>
<evidence type="ECO:0000256" key="4">
    <source>
        <dbReference type="ARBA" id="ARBA00022475"/>
    </source>
</evidence>
<comment type="subcellular location">
    <subcellularLocation>
        <location evidence="1 10">Cell membrane</location>
        <topology evidence="1 10">Multi-pass membrane protein</topology>
    </subcellularLocation>
</comment>
<feature type="transmembrane region" description="Helical" evidence="10">
    <location>
        <begin position="233"/>
        <end position="254"/>
    </location>
</feature>
<proteinExistence type="inferred from homology"/>
<evidence type="ECO:0000256" key="1">
    <source>
        <dbReference type="ARBA" id="ARBA00004651"/>
    </source>
</evidence>
<dbReference type="PANTHER" id="PTHR43029">
    <property type="entry name" value="AMMONIUM TRANSPORTER MEP2"/>
    <property type="match status" value="1"/>
</dbReference>
<sequence length="472" mass="49587">MKNRLLRTILMATAFIMTVPALAWAEESAEAVVETAATVDTGDTAWVLASAALVMLMTLPGLALFYGGLARKKNVLSTIMYSFFAMVLISLQWSLWGYSLAFGPDVNHIIGNLDWVGLKSVGLVPNPDYSATIPHQAFMIFQMMFAVITPALISGAFAERMRFPAFMAFLLLWATFVYDPVAHWVWGVDGWLRNLGALDFAGGTVVHILSGVSGLVACLVLGKRKGFGNEPMIPHNLPFTVLGAALLWFGWFGFNAGSALGANGLAASAFVVTHLATAAAAFSWVVAEWIHHGKPTTLGAASGAVAGLVAITPASGFVEPLPAIIIGLVAGAVCYIAVGVVKAKLRYDDALDAFGVHGIGGTWGAIATGLFATTTVNELGADGLFYGNAGLLGKQFIAIGASWAMAIAGTFVILKVISIFIKLSATDEEQDTGLDFTQHGEDAYTDFVLSASPFGSASIPAVKTSSEVKPAL</sequence>
<keyword evidence="6 10" id="KW-1133">Transmembrane helix</keyword>
<evidence type="ECO:0000313" key="13">
    <source>
        <dbReference type="EMBL" id="TEB10525.1"/>
    </source>
</evidence>
<evidence type="ECO:0000256" key="5">
    <source>
        <dbReference type="ARBA" id="ARBA00022692"/>
    </source>
</evidence>
<feature type="transmembrane region" description="Helical" evidence="10">
    <location>
        <begin position="266"/>
        <end position="286"/>
    </location>
</feature>
<evidence type="ECO:0000256" key="9">
    <source>
        <dbReference type="ARBA" id="ARBA00050025"/>
    </source>
</evidence>
<dbReference type="InterPro" id="IPR001905">
    <property type="entry name" value="Ammonium_transpt"/>
</dbReference>
<dbReference type="NCBIfam" id="TIGR00836">
    <property type="entry name" value="amt"/>
    <property type="match status" value="1"/>
</dbReference>
<comment type="caution">
    <text evidence="13">The sequence shown here is derived from an EMBL/GenBank/DDBJ whole genome shotgun (WGS) entry which is preliminary data.</text>
</comment>
<dbReference type="RefSeq" id="WP_134214149.1">
    <property type="nucleotide sequence ID" value="NZ_QFFZ01000025.1"/>
</dbReference>
<feature type="signal peptide" evidence="11">
    <location>
        <begin position="1"/>
        <end position="25"/>
    </location>
</feature>
<dbReference type="Pfam" id="PF00909">
    <property type="entry name" value="Ammonium_transp"/>
    <property type="match status" value="1"/>
</dbReference>
<feature type="transmembrane region" description="Helical" evidence="10">
    <location>
        <begin position="198"/>
        <end position="221"/>
    </location>
</feature>
<keyword evidence="4" id="KW-1003">Cell membrane</keyword>
<evidence type="ECO:0000256" key="10">
    <source>
        <dbReference type="RuleBase" id="RU362002"/>
    </source>
</evidence>
<dbReference type="GO" id="GO:0005886">
    <property type="term" value="C:plasma membrane"/>
    <property type="evidence" value="ECO:0007669"/>
    <property type="project" value="UniProtKB-SubCell"/>
</dbReference>
<keyword evidence="3 10" id="KW-0813">Transport</keyword>
<keyword evidence="11" id="KW-0732">Signal</keyword>
<evidence type="ECO:0000256" key="2">
    <source>
        <dbReference type="ARBA" id="ARBA00005887"/>
    </source>
</evidence>
<comment type="similarity">
    <text evidence="2 10">Belongs to the ammonia transporter channel (TC 1.A.11.2) family.</text>
</comment>
<evidence type="ECO:0000256" key="7">
    <source>
        <dbReference type="ARBA" id="ARBA00023136"/>
    </source>
</evidence>
<feature type="transmembrane region" description="Helical" evidence="10">
    <location>
        <begin position="78"/>
        <end position="96"/>
    </location>
</feature>
<keyword evidence="5 10" id="KW-0812">Transmembrane</keyword>
<dbReference type="EMBL" id="QFFZ01000025">
    <property type="protein sequence ID" value="TEB10525.1"/>
    <property type="molecule type" value="Genomic_DNA"/>
</dbReference>
<dbReference type="InterPro" id="IPR024041">
    <property type="entry name" value="NH4_transpt_AmtB-like_dom"/>
</dbReference>
<evidence type="ECO:0000256" key="8">
    <source>
        <dbReference type="ARBA" id="ARBA00023177"/>
    </source>
</evidence>
<dbReference type="InterPro" id="IPR018047">
    <property type="entry name" value="Ammonium_transpt_CS"/>
</dbReference>
<dbReference type="OrthoDB" id="9814202at2"/>
<evidence type="ECO:0000313" key="14">
    <source>
        <dbReference type="Proteomes" id="UP000297597"/>
    </source>
</evidence>
<dbReference type="Gene3D" id="1.10.3430.10">
    <property type="entry name" value="Ammonium transporter AmtB like domains"/>
    <property type="match status" value="1"/>
</dbReference>
<feature type="transmembrane region" description="Helical" evidence="10">
    <location>
        <begin position="165"/>
        <end position="186"/>
    </location>
</feature>
<dbReference type="FunFam" id="1.10.3430.10:FF:000007">
    <property type="entry name" value="Ammonium transporter"/>
    <property type="match status" value="1"/>
</dbReference>
<keyword evidence="14" id="KW-1185">Reference proteome</keyword>
<feature type="chain" id="PRO_5021195653" description="Ammonium transporter" evidence="11">
    <location>
        <begin position="26"/>
        <end position="472"/>
    </location>
</feature>
<feature type="transmembrane region" description="Helical" evidence="10">
    <location>
        <begin position="44"/>
        <end position="66"/>
    </location>
</feature>
<dbReference type="SUPFAM" id="SSF111352">
    <property type="entry name" value="Ammonium transporter"/>
    <property type="match status" value="1"/>
</dbReference>
<name>A0A4Y7RNG9_9FIRM</name>
<feature type="transmembrane region" description="Helical" evidence="10">
    <location>
        <begin position="396"/>
        <end position="414"/>
    </location>
</feature>
<dbReference type="AlphaFoldDB" id="A0A4Y7RNG9"/>
<evidence type="ECO:0000259" key="12">
    <source>
        <dbReference type="Pfam" id="PF00909"/>
    </source>
</evidence>
<feature type="transmembrane region" description="Helical" evidence="10">
    <location>
        <begin position="137"/>
        <end position="158"/>
    </location>
</feature>
<feature type="domain" description="Ammonium transporter AmtB-like" evidence="12">
    <location>
        <begin position="45"/>
        <end position="444"/>
    </location>
</feature>
<evidence type="ECO:0000256" key="11">
    <source>
        <dbReference type="SAM" id="SignalP"/>
    </source>
</evidence>
<dbReference type="PROSITE" id="PS01219">
    <property type="entry name" value="AMMONIUM_TRANSP"/>
    <property type="match status" value="1"/>
</dbReference>
<dbReference type="Proteomes" id="UP000297597">
    <property type="component" value="Unassembled WGS sequence"/>
</dbReference>
<dbReference type="GO" id="GO:0008519">
    <property type="term" value="F:ammonium channel activity"/>
    <property type="evidence" value="ECO:0007669"/>
    <property type="project" value="InterPro"/>
</dbReference>
<evidence type="ECO:0000256" key="6">
    <source>
        <dbReference type="ARBA" id="ARBA00022989"/>
    </source>
</evidence>